<organism evidence="14">
    <name type="scientific">Dissulfuribacter thermophilus</name>
    <dbReference type="NCBI Taxonomy" id="1156395"/>
    <lineage>
        <taxon>Bacteria</taxon>
        <taxon>Pseudomonadati</taxon>
        <taxon>Thermodesulfobacteriota</taxon>
        <taxon>Dissulfuribacteria</taxon>
        <taxon>Dissulfuribacterales</taxon>
        <taxon>Dissulfuribacteraceae</taxon>
        <taxon>Dissulfuribacter</taxon>
    </lineage>
</organism>
<evidence type="ECO:0000256" key="11">
    <source>
        <dbReference type="ARBA" id="ARBA00048988"/>
    </source>
</evidence>
<keyword evidence="7" id="KW-0413">Isomerase</keyword>
<dbReference type="GO" id="GO:0005524">
    <property type="term" value="F:ATP binding"/>
    <property type="evidence" value="ECO:0007669"/>
    <property type="project" value="UniProtKB-UniRule"/>
</dbReference>
<evidence type="ECO:0000256" key="10">
    <source>
        <dbReference type="ARBA" id="ARBA00034923"/>
    </source>
</evidence>
<dbReference type="InterPro" id="IPR014017">
    <property type="entry name" value="DNA_helicase_UvrD-like_C"/>
</dbReference>
<dbReference type="EMBL" id="DRND01000147">
    <property type="protein sequence ID" value="HFC46589.1"/>
    <property type="molecule type" value="Genomic_DNA"/>
</dbReference>
<protein>
    <recommendedName>
        <fullName evidence="9">DNA 3'-5' helicase</fullName>
        <ecNumber evidence="9">5.6.2.4</ecNumber>
    </recommendedName>
    <alternativeName>
        <fullName evidence="10">DNA 3'-5' helicase II</fullName>
    </alternativeName>
</protein>
<dbReference type="CDD" id="cd17932">
    <property type="entry name" value="DEXQc_UvrD"/>
    <property type="match status" value="1"/>
</dbReference>
<comment type="similarity">
    <text evidence="1">Belongs to the helicase family. UvrD subfamily.</text>
</comment>
<evidence type="ECO:0000259" key="13">
    <source>
        <dbReference type="PROSITE" id="PS51198"/>
    </source>
</evidence>
<evidence type="ECO:0000256" key="4">
    <source>
        <dbReference type="ARBA" id="ARBA00022806"/>
    </source>
</evidence>
<dbReference type="GO" id="GO:0000725">
    <property type="term" value="P:recombinational repair"/>
    <property type="evidence" value="ECO:0007669"/>
    <property type="project" value="TreeGrafter"/>
</dbReference>
<dbReference type="PROSITE" id="PS51198">
    <property type="entry name" value="UVRD_HELICASE_ATP_BIND"/>
    <property type="match status" value="1"/>
</dbReference>
<evidence type="ECO:0000256" key="9">
    <source>
        <dbReference type="ARBA" id="ARBA00034808"/>
    </source>
</evidence>
<dbReference type="PANTHER" id="PTHR11070:SF2">
    <property type="entry name" value="ATP-DEPENDENT DNA HELICASE SRS2"/>
    <property type="match status" value="1"/>
</dbReference>
<evidence type="ECO:0000256" key="7">
    <source>
        <dbReference type="ARBA" id="ARBA00023235"/>
    </source>
</evidence>
<keyword evidence="2 12" id="KW-0547">Nucleotide-binding</keyword>
<proteinExistence type="inferred from homology"/>
<dbReference type="Proteomes" id="UP000885797">
    <property type="component" value="Unassembled WGS sequence"/>
</dbReference>
<comment type="caution">
    <text evidence="14">The sequence shown here is derived from an EMBL/GenBank/DDBJ whole genome shotgun (WGS) entry which is preliminary data.</text>
</comment>
<dbReference type="InterPro" id="IPR014016">
    <property type="entry name" value="UvrD-like_ATP-bd"/>
</dbReference>
<keyword evidence="5 12" id="KW-0067">ATP-binding</keyword>
<dbReference type="InterPro" id="IPR013986">
    <property type="entry name" value="DExx_box_DNA_helicase_dom_sf"/>
</dbReference>
<dbReference type="AlphaFoldDB" id="A0A7V2WSF6"/>
<feature type="non-terminal residue" evidence="14">
    <location>
        <position position="543"/>
    </location>
</feature>
<accession>A0A7V2WSF6</accession>
<gene>
    <name evidence="14" type="ORF">ENJ63_01765</name>
</gene>
<dbReference type="InterPro" id="IPR027417">
    <property type="entry name" value="P-loop_NTPase"/>
</dbReference>
<dbReference type="Gene3D" id="3.40.50.300">
    <property type="entry name" value="P-loop containing nucleotide triphosphate hydrolases"/>
    <property type="match status" value="3"/>
</dbReference>
<dbReference type="GO" id="GO:0003677">
    <property type="term" value="F:DNA binding"/>
    <property type="evidence" value="ECO:0007669"/>
    <property type="project" value="UniProtKB-KW"/>
</dbReference>
<keyword evidence="4 12" id="KW-0347">Helicase</keyword>
<dbReference type="SUPFAM" id="SSF52540">
    <property type="entry name" value="P-loop containing nucleoside triphosphate hydrolases"/>
    <property type="match status" value="1"/>
</dbReference>
<keyword evidence="3 12" id="KW-0378">Hydrolase</keyword>
<evidence type="ECO:0000256" key="2">
    <source>
        <dbReference type="ARBA" id="ARBA00022741"/>
    </source>
</evidence>
<keyword evidence="6" id="KW-0238">DNA-binding</keyword>
<sequence>MTFLDALNPAQRRAVEFFEPRPLVVVAGPGTGKTRVLSHKIAYLIKEKGVAPKEILAITFTNFAANEMRDRIESLVQESPLCTTFHAWAYTLIREVLGEEAPFIIDELDALSLFKEAIKLSGLKSAGSARQLFKEIGLMRQSHPPKRPEDWGKKSLFFFYQALLSKHRVVDFDELMLLALSLLEDESLLKTIRKRWPYVLVDEFQDVNGVQVALVEQLSPKYLTLIGDPDQSIYAFRGSDPRALERFVSTHPDAEVITLETAYRCHGEVLGCAASLLSDKSASKKALKAEKGNGPKVEIRGFPGPREEARWIARTIESLTGALSFEAINFSGDVPTEDGAFSLGDVAILTRTRSSVNAIKEALSRAGIPFLETYGHTLAQDRFLRSFIRLISISRGENPAFHKRRLEEEAHMGPNEIDECLKAISKGELKEVLRKIGGDPEDALYRAFLKQVTTTNITGAMPLELGSDVDLLGVRLDAVHLMTIHGAKGLEFPVVFIPRCESGRIPIEGGDEEEERRLFYVAITRAVTRLYITYSSASGGKSP</sequence>
<comment type="catalytic activity">
    <reaction evidence="8">
        <text>Couples ATP hydrolysis with the unwinding of duplex DNA by translocating in the 3'-5' direction.</text>
        <dbReference type="EC" id="5.6.2.4"/>
    </reaction>
</comment>
<dbReference type="EC" id="5.6.2.4" evidence="9"/>
<dbReference type="Gene3D" id="1.10.10.160">
    <property type="match status" value="1"/>
</dbReference>
<evidence type="ECO:0000256" key="6">
    <source>
        <dbReference type="ARBA" id="ARBA00023125"/>
    </source>
</evidence>
<evidence type="ECO:0000256" key="5">
    <source>
        <dbReference type="ARBA" id="ARBA00022840"/>
    </source>
</evidence>
<feature type="binding site" evidence="12">
    <location>
        <begin position="27"/>
        <end position="34"/>
    </location>
    <ligand>
        <name>ATP</name>
        <dbReference type="ChEBI" id="CHEBI:30616"/>
    </ligand>
</feature>
<feature type="domain" description="UvrD-like helicase ATP-binding" evidence="13">
    <location>
        <begin position="6"/>
        <end position="266"/>
    </location>
</feature>
<evidence type="ECO:0000256" key="8">
    <source>
        <dbReference type="ARBA" id="ARBA00034617"/>
    </source>
</evidence>
<evidence type="ECO:0000256" key="1">
    <source>
        <dbReference type="ARBA" id="ARBA00009922"/>
    </source>
</evidence>
<name>A0A7V2WSF6_9BACT</name>
<dbReference type="PANTHER" id="PTHR11070">
    <property type="entry name" value="UVRD / RECB / PCRA DNA HELICASE FAMILY MEMBER"/>
    <property type="match status" value="1"/>
</dbReference>
<dbReference type="GO" id="GO:0016787">
    <property type="term" value="F:hydrolase activity"/>
    <property type="evidence" value="ECO:0007669"/>
    <property type="project" value="UniProtKB-UniRule"/>
</dbReference>
<dbReference type="Pfam" id="PF00580">
    <property type="entry name" value="UvrD-helicase"/>
    <property type="match status" value="1"/>
</dbReference>
<dbReference type="GO" id="GO:0043138">
    <property type="term" value="F:3'-5' DNA helicase activity"/>
    <property type="evidence" value="ECO:0007669"/>
    <property type="project" value="UniProtKB-EC"/>
</dbReference>
<comment type="catalytic activity">
    <reaction evidence="11">
        <text>ATP + H2O = ADP + phosphate + H(+)</text>
        <dbReference type="Rhea" id="RHEA:13065"/>
        <dbReference type="ChEBI" id="CHEBI:15377"/>
        <dbReference type="ChEBI" id="CHEBI:15378"/>
        <dbReference type="ChEBI" id="CHEBI:30616"/>
        <dbReference type="ChEBI" id="CHEBI:43474"/>
        <dbReference type="ChEBI" id="CHEBI:456216"/>
        <dbReference type="EC" id="5.6.2.4"/>
    </reaction>
</comment>
<evidence type="ECO:0000256" key="12">
    <source>
        <dbReference type="PROSITE-ProRule" id="PRU00560"/>
    </source>
</evidence>
<reference evidence="14" key="1">
    <citation type="journal article" date="2020" name="mSystems">
        <title>Genome- and Community-Level Interaction Insights into Carbon Utilization and Element Cycling Functions of Hydrothermarchaeota in Hydrothermal Sediment.</title>
        <authorList>
            <person name="Zhou Z."/>
            <person name="Liu Y."/>
            <person name="Xu W."/>
            <person name="Pan J."/>
            <person name="Luo Z.H."/>
            <person name="Li M."/>
        </authorList>
    </citation>
    <scope>NUCLEOTIDE SEQUENCE [LARGE SCALE GENOMIC DNA]</scope>
    <source>
        <strain evidence="14">HyVt-503</strain>
    </source>
</reference>
<dbReference type="Pfam" id="PF13361">
    <property type="entry name" value="UvrD_C"/>
    <property type="match status" value="2"/>
</dbReference>
<dbReference type="InterPro" id="IPR000212">
    <property type="entry name" value="DNA_helicase_UvrD/REP"/>
</dbReference>
<evidence type="ECO:0000313" key="14">
    <source>
        <dbReference type="EMBL" id="HFC46589.1"/>
    </source>
</evidence>
<evidence type="ECO:0000256" key="3">
    <source>
        <dbReference type="ARBA" id="ARBA00022801"/>
    </source>
</evidence>